<dbReference type="AlphaFoldDB" id="M0M379"/>
<dbReference type="InterPro" id="IPR055895">
    <property type="entry name" value="DUF7472"/>
</dbReference>
<evidence type="ECO:0000256" key="1">
    <source>
        <dbReference type="SAM" id="Phobius"/>
    </source>
</evidence>
<gene>
    <name evidence="2" type="ORF">C447_07778</name>
</gene>
<keyword evidence="1" id="KW-0472">Membrane</keyword>
<organism evidence="2 3">
    <name type="scientific">Halococcus hamelinensis 100A6</name>
    <dbReference type="NCBI Taxonomy" id="1132509"/>
    <lineage>
        <taxon>Archaea</taxon>
        <taxon>Methanobacteriati</taxon>
        <taxon>Methanobacteriota</taxon>
        <taxon>Stenosarchaea group</taxon>
        <taxon>Halobacteria</taxon>
        <taxon>Halobacteriales</taxon>
        <taxon>Halococcaceae</taxon>
        <taxon>Halococcus</taxon>
    </lineage>
</organism>
<comment type="caution">
    <text evidence="2">The sequence shown here is derived from an EMBL/GenBank/DDBJ whole genome shotgun (WGS) entry which is preliminary data.</text>
</comment>
<keyword evidence="1" id="KW-0812">Transmembrane</keyword>
<reference evidence="2 3" key="1">
    <citation type="journal article" date="2014" name="PLoS Genet.">
        <title>Phylogenetically driven sequencing of extremely halophilic archaea reveals strategies for static and dynamic osmo-response.</title>
        <authorList>
            <person name="Becker E.A."/>
            <person name="Seitzer P.M."/>
            <person name="Tritt A."/>
            <person name="Larsen D."/>
            <person name="Krusor M."/>
            <person name="Yao A.I."/>
            <person name="Wu D."/>
            <person name="Madern D."/>
            <person name="Eisen J.A."/>
            <person name="Darling A.E."/>
            <person name="Facciotti M.T."/>
        </authorList>
    </citation>
    <scope>NUCLEOTIDE SEQUENCE [LARGE SCALE GENOMIC DNA]</scope>
    <source>
        <strain evidence="2 3">100A6</strain>
    </source>
</reference>
<evidence type="ECO:0000313" key="2">
    <source>
        <dbReference type="EMBL" id="EMA39039.1"/>
    </source>
</evidence>
<dbReference type="EMBL" id="AOMB01000022">
    <property type="protein sequence ID" value="EMA39039.1"/>
    <property type="molecule type" value="Genomic_DNA"/>
</dbReference>
<feature type="transmembrane region" description="Helical" evidence="1">
    <location>
        <begin position="7"/>
        <end position="30"/>
    </location>
</feature>
<dbReference type="Pfam" id="PF24284">
    <property type="entry name" value="DUF7472"/>
    <property type="match status" value="1"/>
</dbReference>
<proteinExistence type="predicted"/>
<sequence>MERETLVEAVVSIVAVAMFLVVIVVVGVLFEGTNHQLVGLGPFALIGSVAFFIVAMSIAGYFLAGQ</sequence>
<name>M0M379_9EURY</name>
<feature type="transmembrane region" description="Helical" evidence="1">
    <location>
        <begin position="42"/>
        <end position="64"/>
    </location>
</feature>
<keyword evidence="3" id="KW-1185">Reference proteome</keyword>
<dbReference type="RefSeq" id="WP_007692584.1">
    <property type="nucleotide sequence ID" value="NZ_AJRK01000205.1"/>
</dbReference>
<dbReference type="PATRIC" id="fig|1132509.6.peg.1768"/>
<protein>
    <submittedName>
        <fullName evidence="2">Uncharacterized protein</fullName>
    </submittedName>
</protein>
<dbReference type="Proteomes" id="UP000011566">
    <property type="component" value="Unassembled WGS sequence"/>
</dbReference>
<keyword evidence="1" id="KW-1133">Transmembrane helix</keyword>
<accession>M0M379</accession>
<dbReference type="OrthoDB" id="214611at2157"/>
<evidence type="ECO:0000313" key="3">
    <source>
        <dbReference type="Proteomes" id="UP000011566"/>
    </source>
</evidence>